<accession>A0A2T8I858</accession>
<name>A0A2T8I858_9POAL</name>
<evidence type="ECO:0000256" key="1">
    <source>
        <dbReference type="SAM" id="MobiDB-lite"/>
    </source>
</evidence>
<dbReference type="Gramene" id="PVH33857">
    <property type="protein sequence ID" value="PVH33857"/>
    <property type="gene ID" value="PAHAL_8G080000"/>
</dbReference>
<feature type="region of interest" description="Disordered" evidence="1">
    <location>
        <begin position="50"/>
        <end position="81"/>
    </location>
</feature>
<sequence length="124" mass="13658">MFLLFPKFPVLSPFRISRLCCCFRGPLLLAAEPALPLQCTRQAAPGSPICLRAPGKRRPGGRRSLHQRRREPVWPAARAQASRLPRAADGGDWSRCEPGGTEELRAADGDRSRVVLLALHHQSA</sequence>
<dbReference type="AlphaFoldDB" id="A0A2T8I858"/>
<reference evidence="2" key="1">
    <citation type="submission" date="2018-04" db="EMBL/GenBank/DDBJ databases">
        <title>WGS assembly of Panicum hallii.</title>
        <authorList>
            <person name="Lovell J."/>
            <person name="Jenkins J."/>
            <person name="Lowry D."/>
            <person name="Mamidi S."/>
            <person name="Sreedasyam A."/>
            <person name="Weng X."/>
            <person name="Barry K."/>
            <person name="Bonette J."/>
            <person name="Campitelli B."/>
            <person name="Daum C."/>
            <person name="Gordon S."/>
            <person name="Gould B."/>
            <person name="Lipzen A."/>
            <person name="Macqueen A."/>
            <person name="Palacio-Mejia J."/>
            <person name="Plott C."/>
            <person name="Shakirov E."/>
            <person name="Shu S."/>
            <person name="Yoshinaga Y."/>
            <person name="Zane M."/>
            <person name="Rokhsar D."/>
            <person name="Grimwood J."/>
            <person name="Schmutz J."/>
            <person name="Juenger T."/>
        </authorList>
    </citation>
    <scope>NUCLEOTIDE SEQUENCE [LARGE SCALE GENOMIC DNA]</scope>
    <source>
        <strain evidence="2">FIL2</strain>
    </source>
</reference>
<evidence type="ECO:0000313" key="2">
    <source>
        <dbReference type="EMBL" id="PVH33857.1"/>
    </source>
</evidence>
<organism evidence="2">
    <name type="scientific">Panicum hallii</name>
    <dbReference type="NCBI Taxonomy" id="206008"/>
    <lineage>
        <taxon>Eukaryota</taxon>
        <taxon>Viridiplantae</taxon>
        <taxon>Streptophyta</taxon>
        <taxon>Embryophyta</taxon>
        <taxon>Tracheophyta</taxon>
        <taxon>Spermatophyta</taxon>
        <taxon>Magnoliopsida</taxon>
        <taxon>Liliopsida</taxon>
        <taxon>Poales</taxon>
        <taxon>Poaceae</taxon>
        <taxon>PACMAD clade</taxon>
        <taxon>Panicoideae</taxon>
        <taxon>Panicodae</taxon>
        <taxon>Paniceae</taxon>
        <taxon>Panicinae</taxon>
        <taxon>Panicum</taxon>
        <taxon>Panicum sect. Panicum</taxon>
    </lineage>
</organism>
<proteinExistence type="predicted"/>
<gene>
    <name evidence="2" type="ORF">PAHAL_8G080000</name>
</gene>
<dbReference type="Proteomes" id="UP000243499">
    <property type="component" value="Chromosome 8"/>
</dbReference>
<dbReference type="EMBL" id="CM008053">
    <property type="protein sequence ID" value="PVH33857.1"/>
    <property type="molecule type" value="Genomic_DNA"/>
</dbReference>
<feature type="compositionally biased region" description="Basic residues" evidence="1">
    <location>
        <begin position="54"/>
        <end position="69"/>
    </location>
</feature>
<protein>
    <submittedName>
        <fullName evidence="2">Uncharacterized protein</fullName>
    </submittedName>
</protein>